<evidence type="ECO:0000256" key="2">
    <source>
        <dbReference type="ARBA" id="ARBA00023002"/>
    </source>
</evidence>
<dbReference type="EMBL" id="JAATIQ010000295">
    <property type="protein sequence ID" value="KAF4363531.1"/>
    <property type="molecule type" value="Genomic_DNA"/>
</dbReference>
<dbReference type="Gene3D" id="3.20.20.100">
    <property type="entry name" value="NADP-dependent oxidoreductase domain"/>
    <property type="match status" value="2"/>
</dbReference>
<proteinExistence type="predicted"/>
<evidence type="ECO:0000259" key="3">
    <source>
        <dbReference type="Pfam" id="PF00248"/>
    </source>
</evidence>
<keyword evidence="2" id="KW-0560">Oxidoreductase</keyword>
<dbReference type="SUPFAM" id="SSF51430">
    <property type="entry name" value="NAD(P)-linked oxidoreductase"/>
    <property type="match status" value="2"/>
</dbReference>
<keyword evidence="5" id="KW-1185">Reference proteome</keyword>
<dbReference type="PANTHER" id="PTHR43625:SF65">
    <property type="entry name" value="NADP-DEPENDENT OXIDOREDUCTASE DOMAIN-CONTAINING PROTEIN"/>
    <property type="match status" value="1"/>
</dbReference>
<dbReference type="PANTHER" id="PTHR43625">
    <property type="entry name" value="AFLATOXIN B1 ALDEHYDE REDUCTASE"/>
    <property type="match status" value="1"/>
</dbReference>
<evidence type="ECO:0000313" key="4">
    <source>
        <dbReference type="EMBL" id="KAF4363531.1"/>
    </source>
</evidence>
<accession>A0A7J6EYL4</accession>
<dbReference type="InterPro" id="IPR036812">
    <property type="entry name" value="NAD(P)_OxRdtase_dom_sf"/>
</dbReference>
<dbReference type="GO" id="GO:0005737">
    <property type="term" value="C:cytoplasm"/>
    <property type="evidence" value="ECO:0007669"/>
    <property type="project" value="TreeGrafter"/>
</dbReference>
<dbReference type="CDD" id="cd19145">
    <property type="entry name" value="AKR_AKR13D1"/>
    <property type="match status" value="2"/>
</dbReference>
<gene>
    <name evidence="4" type="ORF">G4B88_022092</name>
</gene>
<reference evidence="4 5" key="1">
    <citation type="journal article" date="2020" name="bioRxiv">
        <title>Sequence and annotation of 42 cannabis genomes reveals extensive copy number variation in cannabinoid synthesis and pathogen resistance genes.</title>
        <authorList>
            <person name="Mckernan K.J."/>
            <person name="Helbert Y."/>
            <person name="Kane L.T."/>
            <person name="Ebling H."/>
            <person name="Zhang L."/>
            <person name="Liu B."/>
            <person name="Eaton Z."/>
            <person name="Mclaughlin S."/>
            <person name="Kingan S."/>
            <person name="Baybayan P."/>
            <person name="Concepcion G."/>
            <person name="Jordan M."/>
            <person name="Riva A."/>
            <person name="Barbazuk W."/>
            <person name="Harkins T."/>
        </authorList>
    </citation>
    <scope>NUCLEOTIDE SEQUENCE [LARGE SCALE GENOMIC DNA]</scope>
    <source>
        <strain evidence="5">cv. Jamaican Lion 4</strain>
        <tissue evidence="4">Leaf</tissue>
    </source>
</reference>
<dbReference type="InterPro" id="IPR050791">
    <property type="entry name" value="Aldo-Keto_reductase"/>
</dbReference>
<sequence length="739" mass="82059">MEEMPQIHIPKVKLGSHGLEVSRLGFGCGGLSGIYNTPLSHEAGCSVIKQAFDMGITFFDTSDIYGQNHDNEFMVGKALKQLPREKVQLATKFGIMMSEGFQFGVKGTPEYVRKCCEASLQRLGVDYIDLYYQHRVDTSVPIEETMGELKKLVEEGKIKYIGLSEPSLDTIRRAHAVHPITALEMEYSLWSRDIEDGIIPLCRELGIGIVAYSPLGRGFFGGKAVLESLPNESLLSMHPRFNGENLEKNKLLYNKLASLAAKYACTTPQLALAWLLHQGNDIIPIPGTTKVKNLANNIGSLAVKLTGEDLEEISNAVPIDDVSGDRDYEIPHRNNSVIFLCYLVSVISHYICLNYFIDRTLLTTVNSIEAAESKILELFAPFESPFSAKKEHSCLIENMEEMPQIHIPKVKLGSHGLEVSRLGFGCHGLSGVYNAPLSHEDGCSVIKQAFNMGITFFDTSDSYGQSHDNEFMALKQLPREKVQLATKFGIMKSEGFQFGVKGTPEYVRKCCEASLQRLGVNYIDLYYQHRVDTSVPIEDTMGELKKLVEEGKIKYIGLSEPSLDTIRRAHAVHPITALQMEYSLWSRDIEDGIIPLCRELGIGIVAYSPIGRGFFGGKAVLESLPNESLLSIHPRFIGENLEKNKMLYNKLANLAAKHACTTPQLALAWLLHQATDIIPIPGTTKVKNLANNVGSLAVKLSEEDMKEICDALPINDVSGERDFEVLTKFSWQFADTPSK</sequence>
<dbReference type="AlphaFoldDB" id="A0A7J6EYL4"/>
<protein>
    <recommendedName>
        <fullName evidence="3">NADP-dependent oxidoreductase domain-containing protein</fullName>
    </recommendedName>
</protein>
<comment type="caution">
    <text evidence="4">The sequence shown here is derived from an EMBL/GenBank/DDBJ whole genome shotgun (WGS) entry which is preliminary data.</text>
</comment>
<dbReference type="InterPro" id="IPR023210">
    <property type="entry name" value="NADP_OxRdtase_dom"/>
</dbReference>
<organism evidence="4 5">
    <name type="scientific">Cannabis sativa</name>
    <name type="common">Hemp</name>
    <name type="synonym">Marijuana</name>
    <dbReference type="NCBI Taxonomy" id="3483"/>
    <lineage>
        <taxon>Eukaryota</taxon>
        <taxon>Viridiplantae</taxon>
        <taxon>Streptophyta</taxon>
        <taxon>Embryophyta</taxon>
        <taxon>Tracheophyta</taxon>
        <taxon>Spermatophyta</taxon>
        <taxon>Magnoliopsida</taxon>
        <taxon>eudicotyledons</taxon>
        <taxon>Gunneridae</taxon>
        <taxon>Pentapetalae</taxon>
        <taxon>rosids</taxon>
        <taxon>fabids</taxon>
        <taxon>Rosales</taxon>
        <taxon>Cannabaceae</taxon>
        <taxon>Cannabis</taxon>
    </lineage>
</organism>
<dbReference type="GO" id="GO:0016491">
    <property type="term" value="F:oxidoreductase activity"/>
    <property type="evidence" value="ECO:0007669"/>
    <property type="project" value="UniProtKB-KW"/>
</dbReference>
<dbReference type="Proteomes" id="UP000583929">
    <property type="component" value="Unassembled WGS sequence"/>
</dbReference>
<name>A0A7J6EYL4_CANSA</name>
<evidence type="ECO:0000256" key="1">
    <source>
        <dbReference type="ARBA" id="ARBA00022857"/>
    </source>
</evidence>
<dbReference type="Pfam" id="PF00248">
    <property type="entry name" value="Aldo_ket_red"/>
    <property type="match status" value="2"/>
</dbReference>
<feature type="domain" description="NADP-dependent oxidoreductase" evidence="3">
    <location>
        <begin position="421"/>
        <end position="708"/>
    </location>
</feature>
<feature type="domain" description="NADP-dependent oxidoreductase" evidence="3">
    <location>
        <begin position="23"/>
        <end position="315"/>
    </location>
</feature>
<evidence type="ECO:0000313" key="5">
    <source>
        <dbReference type="Proteomes" id="UP000583929"/>
    </source>
</evidence>
<keyword evidence="1" id="KW-0521">NADP</keyword>